<dbReference type="Pfam" id="PF23170">
    <property type="entry name" value="bHLH_PER"/>
    <property type="match status" value="1"/>
</dbReference>
<proteinExistence type="predicted"/>
<evidence type="ECO:0000259" key="4">
    <source>
        <dbReference type="Pfam" id="PF23170"/>
    </source>
</evidence>
<dbReference type="EMBL" id="JAMKFB020000007">
    <property type="protein sequence ID" value="KAL0188546.1"/>
    <property type="molecule type" value="Genomic_DNA"/>
</dbReference>
<dbReference type="InterPro" id="IPR050760">
    <property type="entry name" value="Period_circadian_regulator"/>
</dbReference>
<feature type="region of interest" description="Disordered" evidence="3">
    <location>
        <begin position="1"/>
        <end position="40"/>
    </location>
</feature>
<feature type="compositionally biased region" description="Polar residues" evidence="3">
    <location>
        <begin position="23"/>
        <end position="40"/>
    </location>
</feature>
<comment type="subcellular location">
    <subcellularLocation>
        <location evidence="1">Nucleus</location>
    </subcellularLocation>
</comment>
<evidence type="ECO:0000256" key="3">
    <source>
        <dbReference type="SAM" id="MobiDB-lite"/>
    </source>
</evidence>
<protein>
    <recommendedName>
        <fullName evidence="4">Period circadian protein homolog PER 1-3 bHLH-like domain-containing protein</fullName>
    </recommendedName>
</protein>
<evidence type="ECO:0000313" key="6">
    <source>
        <dbReference type="Proteomes" id="UP001529510"/>
    </source>
</evidence>
<name>A0ABD0QQQ0_CIRMR</name>
<organism evidence="5 6">
    <name type="scientific">Cirrhinus mrigala</name>
    <name type="common">Mrigala</name>
    <dbReference type="NCBI Taxonomy" id="683832"/>
    <lineage>
        <taxon>Eukaryota</taxon>
        <taxon>Metazoa</taxon>
        <taxon>Chordata</taxon>
        <taxon>Craniata</taxon>
        <taxon>Vertebrata</taxon>
        <taxon>Euteleostomi</taxon>
        <taxon>Actinopterygii</taxon>
        <taxon>Neopterygii</taxon>
        <taxon>Teleostei</taxon>
        <taxon>Ostariophysi</taxon>
        <taxon>Cypriniformes</taxon>
        <taxon>Cyprinidae</taxon>
        <taxon>Labeoninae</taxon>
        <taxon>Labeonini</taxon>
        <taxon>Cirrhinus</taxon>
    </lineage>
</organism>
<dbReference type="InterPro" id="IPR057310">
    <property type="entry name" value="PER1-3_bHLH"/>
</dbReference>
<feature type="domain" description="Period circadian protein homolog PER 1-3 bHLH-like" evidence="4">
    <location>
        <begin position="40"/>
        <end position="84"/>
    </location>
</feature>
<reference evidence="5 6" key="1">
    <citation type="submission" date="2024-05" db="EMBL/GenBank/DDBJ databases">
        <title>Genome sequencing and assembly of Indian major carp, Cirrhinus mrigala (Hamilton, 1822).</title>
        <authorList>
            <person name="Mohindra V."/>
            <person name="Chowdhury L.M."/>
            <person name="Lal K."/>
            <person name="Jena J.K."/>
        </authorList>
    </citation>
    <scope>NUCLEOTIDE SEQUENCE [LARGE SCALE GENOMIC DNA]</scope>
    <source>
        <strain evidence="5">CM1030</strain>
        <tissue evidence="5">Blood</tissue>
    </source>
</reference>
<feature type="non-terminal residue" evidence="5">
    <location>
        <position position="1"/>
    </location>
</feature>
<dbReference type="GO" id="GO:0005634">
    <property type="term" value="C:nucleus"/>
    <property type="evidence" value="ECO:0007669"/>
    <property type="project" value="UniProtKB-SubCell"/>
</dbReference>
<keyword evidence="6" id="KW-1185">Reference proteome</keyword>
<feature type="compositionally biased region" description="Low complexity" evidence="3">
    <location>
        <begin position="1"/>
        <end position="22"/>
    </location>
</feature>
<accession>A0ABD0QQQ0</accession>
<gene>
    <name evidence="5" type="ORF">M9458_015645</name>
</gene>
<evidence type="ECO:0000313" key="5">
    <source>
        <dbReference type="EMBL" id="KAL0188546.1"/>
    </source>
</evidence>
<feature type="non-terminal residue" evidence="5">
    <location>
        <position position="84"/>
    </location>
</feature>
<sequence length="84" mass="9147">SNSHSPSPPSSSLAYSLLSASSEQDPPSTSGCSSNQSARIQTQKELMRALNELKIRLPPERKMKGRSSTLNALKYALSCVRQVR</sequence>
<evidence type="ECO:0000256" key="2">
    <source>
        <dbReference type="ARBA" id="ARBA00023242"/>
    </source>
</evidence>
<dbReference type="PANTHER" id="PTHR11269:SF8">
    <property type="entry name" value="PERIOD CIRCADIAN PROTEIN HOMOLOG 1"/>
    <property type="match status" value="1"/>
</dbReference>
<comment type="caution">
    <text evidence="5">The sequence shown here is derived from an EMBL/GenBank/DDBJ whole genome shotgun (WGS) entry which is preliminary data.</text>
</comment>
<evidence type="ECO:0000256" key="1">
    <source>
        <dbReference type="ARBA" id="ARBA00004123"/>
    </source>
</evidence>
<dbReference type="AlphaFoldDB" id="A0ABD0QQQ0"/>
<dbReference type="Proteomes" id="UP001529510">
    <property type="component" value="Unassembled WGS sequence"/>
</dbReference>
<keyword evidence="2" id="KW-0539">Nucleus</keyword>
<dbReference type="PANTHER" id="PTHR11269">
    <property type="entry name" value="PERIOD CIRCADIAN PROTEIN"/>
    <property type="match status" value="1"/>
</dbReference>